<organism evidence="1 2">
    <name type="scientific">Lysobacter cavernae</name>
    <dbReference type="NCBI Taxonomy" id="1685901"/>
    <lineage>
        <taxon>Bacteria</taxon>
        <taxon>Pseudomonadati</taxon>
        <taxon>Pseudomonadota</taxon>
        <taxon>Gammaproteobacteria</taxon>
        <taxon>Lysobacterales</taxon>
        <taxon>Lysobacteraceae</taxon>
        <taxon>Lysobacter</taxon>
    </lineage>
</organism>
<comment type="caution">
    <text evidence="1">The sequence shown here is derived from an EMBL/GenBank/DDBJ whole genome shotgun (WGS) entry which is preliminary data.</text>
</comment>
<name>A0ABV7RNB6_9GAMM</name>
<evidence type="ECO:0000313" key="1">
    <source>
        <dbReference type="EMBL" id="MFC3550328.1"/>
    </source>
</evidence>
<evidence type="ECO:0000313" key="2">
    <source>
        <dbReference type="Proteomes" id="UP001595740"/>
    </source>
</evidence>
<gene>
    <name evidence="1" type="ORF">ACFOLC_04800</name>
</gene>
<accession>A0ABV7RNB6</accession>
<keyword evidence="2" id="KW-1185">Reference proteome</keyword>
<dbReference type="RefSeq" id="WP_386758099.1">
    <property type="nucleotide sequence ID" value="NZ_JBHRXK010000002.1"/>
</dbReference>
<dbReference type="EMBL" id="JBHRXK010000002">
    <property type="protein sequence ID" value="MFC3550328.1"/>
    <property type="molecule type" value="Genomic_DNA"/>
</dbReference>
<protein>
    <submittedName>
        <fullName evidence="1">DUF3800 domain-containing protein</fullName>
    </submittedName>
</protein>
<dbReference type="InterPro" id="IPR024524">
    <property type="entry name" value="DUF3800"/>
</dbReference>
<dbReference type="Proteomes" id="UP001595740">
    <property type="component" value="Unassembled WGS sequence"/>
</dbReference>
<proteinExistence type="predicted"/>
<sequence length="257" mass="29723">MSTEFVAYIDESGDEGFTFRDDGSGSSRWLVLSALVMRRVNDPKVVETAREARELLRKPPRFPLHFRDLKHEQRVALARLIGQMPSRTVSVLIHKPSIPEQEHFQQEAYSLYRYASRLLLERVSWLCRDHRRDAGEVELIFSNRSAMSYDALRGYLVQLRQEAERRDVRIEWPLINPDKVRAVNHDQLAGLQLADAVATSVYYAVTPNLYGDIEDRYFRLVGPTIYCHERRAEGYGLKFWVTDRTVVARLLAALNAA</sequence>
<reference evidence="2" key="1">
    <citation type="journal article" date="2019" name="Int. J. Syst. Evol. Microbiol.">
        <title>The Global Catalogue of Microorganisms (GCM) 10K type strain sequencing project: providing services to taxonomists for standard genome sequencing and annotation.</title>
        <authorList>
            <consortium name="The Broad Institute Genomics Platform"/>
            <consortium name="The Broad Institute Genome Sequencing Center for Infectious Disease"/>
            <person name="Wu L."/>
            <person name="Ma J."/>
        </authorList>
    </citation>
    <scope>NUCLEOTIDE SEQUENCE [LARGE SCALE GENOMIC DNA]</scope>
    <source>
        <strain evidence="2">KCTC 42875</strain>
    </source>
</reference>
<dbReference type="Pfam" id="PF12686">
    <property type="entry name" value="DUF3800"/>
    <property type="match status" value="1"/>
</dbReference>